<dbReference type="Proteomes" id="UP000186804">
    <property type="component" value="Unassembled WGS sequence"/>
</dbReference>
<keyword evidence="2" id="KW-0732">Signal</keyword>
<dbReference type="VEuPathDB" id="CryptoDB:cand_016290"/>
<evidence type="ECO:0000313" key="4">
    <source>
        <dbReference type="Proteomes" id="UP000186804"/>
    </source>
</evidence>
<name>A0A1J4MX24_9CRYT</name>
<feature type="compositionally biased region" description="Polar residues" evidence="1">
    <location>
        <begin position="206"/>
        <end position="218"/>
    </location>
</feature>
<organism evidence="3 4">
    <name type="scientific">Cryptosporidium andersoni</name>
    <dbReference type="NCBI Taxonomy" id="117008"/>
    <lineage>
        <taxon>Eukaryota</taxon>
        <taxon>Sar</taxon>
        <taxon>Alveolata</taxon>
        <taxon>Apicomplexa</taxon>
        <taxon>Conoidasida</taxon>
        <taxon>Coccidia</taxon>
        <taxon>Eucoccidiorida</taxon>
        <taxon>Eimeriorina</taxon>
        <taxon>Cryptosporidiidae</taxon>
        <taxon>Cryptosporidium</taxon>
    </lineage>
</organism>
<reference evidence="3 4" key="1">
    <citation type="submission" date="2016-10" db="EMBL/GenBank/DDBJ databases">
        <title>Reductive evolution of mitochondrial metabolism and differential evolution of invasion-related proteins in Cryptosporidium.</title>
        <authorList>
            <person name="Liu S."/>
            <person name="Roellig D.M."/>
            <person name="Guo Y."/>
            <person name="Li N."/>
            <person name="Frace M.A."/>
            <person name="Tang K."/>
            <person name="Zhang L."/>
            <person name="Feng Y."/>
            <person name="Xiao L."/>
        </authorList>
    </citation>
    <scope>NUCLEOTIDE SEQUENCE [LARGE SCALE GENOMIC DNA]</scope>
    <source>
        <strain evidence="3">30847</strain>
    </source>
</reference>
<gene>
    <name evidence="3" type="ORF">cand_016290</name>
</gene>
<sequence>MLSWIVLILFYLNYCSRDSYAQVSSNTEWDSQNIVRQSNSKSKIYRPYFGDIDLNNQILDELYRKKTLCDNSVQKTGIKYGKENPKININEVDISDNSRLDLPNTNSVNLKKNVNRQIIYTPEMSNVLTNINMARDHLVSTKPESILYGIPSRRHKVPDLPISSINEKIDMFFGYNKPDYNTAVQSSKYTGPKMFDTSPKRESQVDDNNTNKNDQHTQNKNKINKSNTKSMDFYTLPVDNRKIDQLVYIMNQKAKKDTIEANREKLLRYRELNKIDKFIRDKALSYLEAEQKQYNEISPTDVNSMQGIIGSLPPKVVGKIPLSLSQERFIDKVQAEIKEANNKYSDSEDVRNIRQLEMLEARKKYITSHFPNSIKSKELVNEIMNMEKQHVPKIPNNKEKKEDDLDETNKIKDLKYKDKILQMRELDTINELKSKVKSSTPSKTSVTIARLKYTQPNILKKGKVTVDRYNGKNNNINTSRNFPNKSTSLVSVGRLRTPTPSVSAESLTQKFRSNIEFDNNQKNKIIELLKSQNSNLQ</sequence>
<dbReference type="EMBL" id="LRBS01000034">
    <property type="protein sequence ID" value="OII77469.1"/>
    <property type="molecule type" value="Genomic_DNA"/>
</dbReference>
<protein>
    <submittedName>
        <fullName evidence="3">Uncharacterized protein</fullName>
    </submittedName>
</protein>
<dbReference type="GeneID" id="92365814"/>
<keyword evidence="4" id="KW-1185">Reference proteome</keyword>
<comment type="caution">
    <text evidence="3">The sequence shown here is derived from an EMBL/GenBank/DDBJ whole genome shotgun (WGS) entry which is preliminary data.</text>
</comment>
<dbReference type="OrthoDB" id="10355004at2759"/>
<dbReference type="AlphaFoldDB" id="A0A1J4MX24"/>
<evidence type="ECO:0000256" key="2">
    <source>
        <dbReference type="SAM" id="SignalP"/>
    </source>
</evidence>
<evidence type="ECO:0000256" key="1">
    <source>
        <dbReference type="SAM" id="MobiDB-lite"/>
    </source>
</evidence>
<dbReference type="RefSeq" id="XP_067069315.1">
    <property type="nucleotide sequence ID" value="XM_067211863.1"/>
</dbReference>
<accession>A0A1J4MX24</accession>
<feature type="region of interest" description="Disordered" evidence="1">
    <location>
        <begin position="183"/>
        <end position="228"/>
    </location>
</feature>
<evidence type="ECO:0000313" key="3">
    <source>
        <dbReference type="EMBL" id="OII77469.1"/>
    </source>
</evidence>
<proteinExistence type="predicted"/>
<feature type="chain" id="PRO_5013312218" evidence="2">
    <location>
        <begin position="22"/>
        <end position="537"/>
    </location>
</feature>
<feature type="signal peptide" evidence="2">
    <location>
        <begin position="1"/>
        <end position="21"/>
    </location>
</feature>